<dbReference type="Pfam" id="PF02254">
    <property type="entry name" value="TrkA_N"/>
    <property type="match status" value="1"/>
</dbReference>
<keyword evidence="5" id="KW-0633">Potassium transport</keyword>
<sequence length="644" mass="70627">MEEAGFLYQALVFLLAAVVGVPIAKQLGLGSVLGYLIAGIIIGPFALGLVGQDVTDIMHFAEFGVVMMLFLIGLELQPKKLWKMRMPILGLGGLQVVITMVLLTLLALAFDLHWKMALAIGMILALSSTAIVLQTLSEKDLLRTDAGKSAFSVLLFQDIAVIPMLTLLPLLATLPVETSQSVGHTDLEAWQQAGLVFAIISGIILIGRYLVRPIFNWIARTGLREIFIATSLLLVLSITVAMQKVGLSPALGAFLAGVVLAESEYRHELEVGLVTFKSLLLGLFFITVGASINLELLMQSPGLILLLLVSLIAIKIIVLMILAKQFKMSLIENMLFSFALAQGGEFAFVLFSFASQNGVLSNDIISLLTVVVALSMALTPVLLIICEKLIIPRLSFGKERREFDKVDDGETPVIVAGYGRFGQIVSRILRSQGFDTTLLEYDAVQIDLVKKFGTKAYYGDVTNEEVLRAAGADDAKMMVIAVGNQEKTLKVIDLCHKHFPHLKIYSRAKGRREAYEQTKAGADFVMRETLGSAVILGREALMGLGYRKYQAHRTATAFYHYDSQHLEELAELWGDKQYVIKAAERAEMLEAVLKADQKDSNAMRRAWNTPVSLEEEESDASELDDNAKGRQSGSEAKEQPEEKS</sequence>
<dbReference type="InterPro" id="IPR006153">
    <property type="entry name" value="Cation/H_exchanger_TM"/>
</dbReference>
<gene>
    <name evidence="14" type="primary">kefC</name>
    <name evidence="14" type="ORF">GCM10023151_04240</name>
</gene>
<dbReference type="Gene3D" id="3.40.50.720">
    <property type="entry name" value="NAD(P)-binding Rossmann-like Domain"/>
    <property type="match status" value="1"/>
</dbReference>
<proteinExistence type="inferred from homology"/>
<reference evidence="15" key="1">
    <citation type="journal article" date="2019" name="Int. J. Syst. Evol. Microbiol.">
        <title>The Global Catalogue of Microorganisms (GCM) 10K type strain sequencing project: providing services to taxonomists for standard genome sequencing and annotation.</title>
        <authorList>
            <consortium name="The Broad Institute Genomics Platform"/>
            <consortium name="The Broad Institute Genome Sequencing Center for Infectious Disease"/>
            <person name="Wu L."/>
            <person name="Ma J."/>
        </authorList>
    </citation>
    <scope>NUCLEOTIDE SEQUENCE [LARGE SCALE GENOMIC DNA]</scope>
    <source>
        <strain evidence="15">JCM 17728</strain>
    </source>
</reference>
<dbReference type="InterPro" id="IPR038770">
    <property type="entry name" value="Na+/solute_symporter_sf"/>
</dbReference>
<feature type="transmembrane region" description="Helical" evidence="12">
    <location>
        <begin position="365"/>
        <end position="391"/>
    </location>
</feature>
<evidence type="ECO:0000256" key="12">
    <source>
        <dbReference type="SAM" id="Phobius"/>
    </source>
</evidence>
<feature type="transmembrane region" description="Helical" evidence="12">
    <location>
        <begin position="6"/>
        <end position="25"/>
    </location>
</feature>
<evidence type="ECO:0000256" key="9">
    <source>
        <dbReference type="ARBA" id="ARBA00023065"/>
    </source>
</evidence>
<keyword evidence="10 12" id="KW-0472">Membrane</keyword>
<dbReference type="Gene3D" id="1.20.1530.20">
    <property type="match status" value="1"/>
</dbReference>
<feature type="transmembrane region" description="Helical" evidence="12">
    <location>
        <begin position="88"/>
        <end position="110"/>
    </location>
</feature>
<feature type="transmembrane region" description="Helical" evidence="12">
    <location>
        <begin position="272"/>
        <end position="292"/>
    </location>
</feature>
<comment type="subcellular location">
    <subcellularLocation>
        <location evidence="1">Membrane</location>
        <topology evidence="1">Multi-pass membrane protein</topology>
    </subcellularLocation>
</comment>
<feature type="transmembrane region" description="Helical" evidence="12">
    <location>
        <begin position="304"/>
        <end position="323"/>
    </location>
</feature>
<feature type="domain" description="RCK N-terminal" evidence="13">
    <location>
        <begin position="410"/>
        <end position="526"/>
    </location>
</feature>
<feature type="region of interest" description="Disordered" evidence="11">
    <location>
        <begin position="599"/>
        <end position="644"/>
    </location>
</feature>
<name>A0ABP8IDL1_9GAMM</name>
<dbReference type="InterPro" id="IPR036291">
    <property type="entry name" value="NAD(P)-bd_dom_sf"/>
</dbReference>
<evidence type="ECO:0000256" key="5">
    <source>
        <dbReference type="ARBA" id="ARBA00022538"/>
    </source>
</evidence>
<accession>A0ABP8IDL1</accession>
<dbReference type="RefSeq" id="WP_345291556.1">
    <property type="nucleotide sequence ID" value="NZ_BAABFV010000001.1"/>
</dbReference>
<feature type="compositionally biased region" description="Basic and acidic residues" evidence="11">
    <location>
        <begin position="635"/>
        <end position="644"/>
    </location>
</feature>
<evidence type="ECO:0000259" key="13">
    <source>
        <dbReference type="PROSITE" id="PS51201"/>
    </source>
</evidence>
<organism evidence="14 15">
    <name type="scientific">Kangiella marina</name>
    <dbReference type="NCBI Taxonomy" id="1079178"/>
    <lineage>
        <taxon>Bacteria</taxon>
        <taxon>Pseudomonadati</taxon>
        <taxon>Pseudomonadota</taxon>
        <taxon>Gammaproteobacteria</taxon>
        <taxon>Kangiellales</taxon>
        <taxon>Kangiellaceae</taxon>
        <taxon>Kangiella</taxon>
    </lineage>
</organism>
<keyword evidence="8 12" id="KW-1133">Transmembrane helix</keyword>
<dbReference type="InterPro" id="IPR004771">
    <property type="entry name" value="K/H_exchanger"/>
</dbReference>
<evidence type="ECO:0000313" key="14">
    <source>
        <dbReference type="EMBL" id="GAA4356381.1"/>
    </source>
</evidence>
<dbReference type="Proteomes" id="UP001501011">
    <property type="component" value="Unassembled WGS sequence"/>
</dbReference>
<feature type="compositionally biased region" description="Acidic residues" evidence="11">
    <location>
        <begin position="613"/>
        <end position="624"/>
    </location>
</feature>
<dbReference type="Pfam" id="PF00999">
    <property type="entry name" value="Na_H_Exchanger"/>
    <property type="match status" value="1"/>
</dbReference>
<feature type="transmembrane region" description="Helical" evidence="12">
    <location>
        <begin position="335"/>
        <end position="353"/>
    </location>
</feature>
<evidence type="ECO:0000256" key="3">
    <source>
        <dbReference type="ARBA" id="ARBA00022448"/>
    </source>
</evidence>
<evidence type="ECO:0000256" key="4">
    <source>
        <dbReference type="ARBA" id="ARBA00022449"/>
    </source>
</evidence>
<keyword evidence="4" id="KW-0050">Antiport</keyword>
<comment type="similarity">
    <text evidence="2">Belongs to the monovalent cation:proton antiporter 2 (CPA2) transporter (TC 2.A.37) family.</text>
</comment>
<evidence type="ECO:0000256" key="11">
    <source>
        <dbReference type="SAM" id="MobiDB-lite"/>
    </source>
</evidence>
<keyword evidence="15" id="KW-1185">Reference proteome</keyword>
<evidence type="ECO:0000256" key="2">
    <source>
        <dbReference type="ARBA" id="ARBA00005551"/>
    </source>
</evidence>
<dbReference type="SUPFAM" id="SSF51735">
    <property type="entry name" value="NAD(P)-binding Rossmann-fold domains"/>
    <property type="match status" value="1"/>
</dbReference>
<feature type="transmembrane region" description="Helical" evidence="12">
    <location>
        <begin position="32"/>
        <end position="51"/>
    </location>
</feature>
<keyword evidence="9" id="KW-0406">Ion transport</keyword>
<dbReference type="EMBL" id="BAABFV010000001">
    <property type="protein sequence ID" value="GAA4356381.1"/>
    <property type="molecule type" value="Genomic_DNA"/>
</dbReference>
<feature type="transmembrane region" description="Helical" evidence="12">
    <location>
        <begin position="57"/>
        <end position="76"/>
    </location>
</feature>
<dbReference type="PANTHER" id="PTHR46157:SF4">
    <property type="entry name" value="K(+) EFFLUX ANTIPORTER 3, CHLOROPLASTIC"/>
    <property type="match status" value="1"/>
</dbReference>
<dbReference type="NCBIfam" id="TIGR00932">
    <property type="entry name" value="2a37"/>
    <property type="match status" value="1"/>
</dbReference>
<keyword evidence="7" id="KW-0630">Potassium</keyword>
<dbReference type="PANTHER" id="PTHR46157">
    <property type="entry name" value="K(+) EFFLUX ANTIPORTER 3, CHLOROPLASTIC"/>
    <property type="match status" value="1"/>
</dbReference>
<dbReference type="InterPro" id="IPR003148">
    <property type="entry name" value="RCK_N"/>
</dbReference>
<evidence type="ECO:0000256" key="8">
    <source>
        <dbReference type="ARBA" id="ARBA00022989"/>
    </source>
</evidence>
<evidence type="ECO:0000256" key="10">
    <source>
        <dbReference type="ARBA" id="ARBA00023136"/>
    </source>
</evidence>
<feature type="transmembrane region" description="Helical" evidence="12">
    <location>
        <begin position="116"/>
        <end position="137"/>
    </location>
</feature>
<feature type="transmembrane region" description="Helical" evidence="12">
    <location>
        <begin position="192"/>
        <end position="211"/>
    </location>
</feature>
<evidence type="ECO:0000256" key="1">
    <source>
        <dbReference type="ARBA" id="ARBA00004141"/>
    </source>
</evidence>
<feature type="transmembrane region" description="Helical" evidence="12">
    <location>
        <begin position="223"/>
        <end position="241"/>
    </location>
</feature>
<evidence type="ECO:0000313" key="15">
    <source>
        <dbReference type="Proteomes" id="UP001501011"/>
    </source>
</evidence>
<feature type="transmembrane region" description="Helical" evidence="12">
    <location>
        <begin position="149"/>
        <end position="172"/>
    </location>
</feature>
<evidence type="ECO:0000256" key="6">
    <source>
        <dbReference type="ARBA" id="ARBA00022692"/>
    </source>
</evidence>
<dbReference type="PROSITE" id="PS51201">
    <property type="entry name" value="RCK_N"/>
    <property type="match status" value="1"/>
</dbReference>
<comment type="caution">
    <text evidence="14">The sequence shown here is derived from an EMBL/GenBank/DDBJ whole genome shotgun (WGS) entry which is preliminary data.</text>
</comment>
<keyword evidence="3" id="KW-0813">Transport</keyword>
<protein>
    <submittedName>
        <fullName evidence="14">Glutathione-regulated potassium-efflux system protein KefC</fullName>
    </submittedName>
</protein>
<keyword evidence="6 12" id="KW-0812">Transmembrane</keyword>
<evidence type="ECO:0000256" key="7">
    <source>
        <dbReference type="ARBA" id="ARBA00022958"/>
    </source>
</evidence>